<keyword evidence="15" id="KW-1185">Reference proteome</keyword>
<dbReference type="SMART" id="SM00388">
    <property type="entry name" value="HisKA"/>
    <property type="match status" value="1"/>
</dbReference>
<feature type="domain" description="PAS" evidence="12">
    <location>
        <begin position="100"/>
        <end position="160"/>
    </location>
</feature>
<evidence type="ECO:0000256" key="5">
    <source>
        <dbReference type="ARBA" id="ARBA00022741"/>
    </source>
</evidence>
<comment type="catalytic activity">
    <reaction evidence="1">
        <text>ATP + protein L-histidine = ADP + protein N-phospho-L-histidine.</text>
        <dbReference type="EC" id="2.7.13.3"/>
    </reaction>
</comment>
<evidence type="ECO:0000256" key="1">
    <source>
        <dbReference type="ARBA" id="ARBA00000085"/>
    </source>
</evidence>
<dbReference type="InterPro" id="IPR005467">
    <property type="entry name" value="His_kinase_dom"/>
</dbReference>
<keyword evidence="6" id="KW-0418">Kinase</keyword>
<evidence type="ECO:0000256" key="2">
    <source>
        <dbReference type="ARBA" id="ARBA00012438"/>
    </source>
</evidence>
<dbReference type="Pfam" id="PF00512">
    <property type="entry name" value="HisKA"/>
    <property type="match status" value="1"/>
</dbReference>
<name>A0ABY5ZPK3_9BACT</name>
<dbReference type="PANTHER" id="PTHR43065">
    <property type="entry name" value="SENSOR HISTIDINE KINASE"/>
    <property type="match status" value="1"/>
</dbReference>
<dbReference type="CDD" id="cd00082">
    <property type="entry name" value="HisKA"/>
    <property type="match status" value="1"/>
</dbReference>
<dbReference type="InterPro" id="IPR000014">
    <property type="entry name" value="PAS"/>
</dbReference>
<dbReference type="InterPro" id="IPR036097">
    <property type="entry name" value="HisK_dim/P_sf"/>
</dbReference>
<dbReference type="SMART" id="SM00091">
    <property type="entry name" value="PAS"/>
    <property type="match status" value="1"/>
</dbReference>
<keyword evidence="5" id="KW-0547">Nucleotide-binding</keyword>
<feature type="coiled-coil region" evidence="9">
    <location>
        <begin position="66"/>
        <end position="93"/>
    </location>
</feature>
<dbReference type="Pfam" id="PF00989">
    <property type="entry name" value="PAS"/>
    <property type="match status" value="1"/>
</dbReference>
<dbReference type="NCBIfam" id="TIGR00229">
    <property type="entry name" value="sensory_box"/>
    <property type="match status" value="1"/>
</dbReference>
<dbReference type="RefSeq" id="WP_260748979.1">
    <property type="nucleotide sequence ID" value="NZ_CP092109.1"/>
</dbReference>
<sequence>MSQPDENPPSLLAVRLAELEAANQAYVRYIREKTNQLLEVMGTRALESEELDEEALIEMDPIGIVAQSFQQILAHLNQTIEELQEAKAGERELREFYLTEKMKLATLIESLSEGLLVLDEQNRVVSCNRAADEITQWLATDSLGKTLEALFPEMEAVLRKNACDLQSFELTFRSRQGADRLLSANVTRLRDSEGRAAGRVVTFRDSTEEKRRTELFHRTEKLAAIGQLSAGVAHELNTPLGSVLGYARLLLKDKTLSPAQRAWAEIIAEQVKKSSGIIQGLLRFARQSNPARRCLEQCRINEIIKLTLPLLATEMAKRKIELETDLQPLPPIIGDPRELEQVVLNLTMNALQAIGTKGRVRITTRHAGSRVVMKVEDNGPGIAEQIRSRIFDPFYTTKPLGEGTGLGLSICSGIVSDLGGTLDVTSVEGQGATFILSLPAATEASAELGKSDSRQAARRMGAGRE</sequence>
<evidence type="ECO:0000313" key="14">
    <source>
        <dbReference type="EMBL" id="UWZ80621.1"/>
    </source>
</evidence>
<keyword evidence="8" id="KW-0902">Two-component regulatory system</keyword>
<dbReference type="PROSITE" id="PS50112">
    <property type="entry name" value="PAS"/>
    <property type="match status" value="1"/>
</dbReference>
<accession>A0ABY5ZPK3</accession>
<keyword evidence="9" id="KW-0175">Coiled coil</keyword>
<feature type="region of interest" description="Disordered" evidence="10">
    <location>
        <begin position="446"/>
        <end position="465"/>
    </location>
</feature>
<evidence type="ECO:0000256" key="7">
    <source>
        <dbReference type="ARBA" id="ARBA00022840"/>
    </source>
</evidence>
<dbReference type="EMBL" id="CP092109">
    <property type="protein sequence ID" value="UWZ80621.1"/>
    <property type="molecule type" value="Genomic_DNA"/>
</dbReference>
<dbReference type="InterPro" id="IPR003594">
    <property type="entry name" value="HATPase_dom"/>
</dbReference>
<evidence type="ECO:0000256" key="4">
    <source>
        <dbReference type="ARBA" id="ARBA00022679"/>
    </source>
</evidence>
<dbReference type="InterPro" id="IPR003661">
    <property type="entry name" value="HisK_dim/P_dom"/>
</dbReference>
<reference evidence="14" key="1">
    <citation type="journal article" date="2022" name="Environ. Microbiol.">
        <title>Geoalkalibacter halelectricus SAP #1 sp. nov. possessing extracellular electron transfer and mineral#reducing capabilities from a haloalkaline environment.</title>
        <authorList>
            <person name="Yadav S."/>
            <person name="Singh R."/>
            <person name="Sundharam S.S."/>
            <person name="Chaudhary S."/>
            <person name="Krishnamurthi S."/>
            <person name="Patil S.A."/>
        </authorList>
    </citation>
    <scope>NUCLEOTIDE SEQUENCE</scope>
    <source>
        <strain evidence="14">SAP-1</strain>
    </source>
</reference>
<dbReference type="SUPFAM" id="SSF55785">
    <property type="entry name" value="PYP-like sensor domain (PAS domain)"/>
    <property type="match status" value="1"/>
</dbReference>
<organism evidence="14 15">
    <name type="scientific">Geoalkalibacter halelectricus</name>
    <dbReference type="NCBI Taxonomy" id="2847045"/>
    <lineage>
        <taxon>Bacteria</taxon>
        <taxon>Pseudomonadati</taxon>
        <taxon>Thermodesulfobacteriota</taxon>
        <taxon>Desulfuromonadia</taxon>
        <taxon>Desulfuromonadales</taxon>
        <taxon>Geoalkalibacteraceae</taxon>
        <taxon>Geoalkalibacter</taxon>
    </lineage>
</organism>
<dbReference type="Gene3D" id="3.30.450.20">
    <property type="entry name" value="PAS domain"/>
    <property type="match status" value="1"/>
</dbReference>
<dbReference type="SUPFAM" id="SSF55874">
    <property type="entry name" value="ATPase domain of HSP90 chaperone/DNA topoisomerase II/histidine kinase"/>
    <property type="match status" value="1"/>
</dbReference>
<evidence type="ECO:0000259" key="12">
    <source>
        <dbReference type="PROSITE" id="PS50112"/>
    </source>
</evidence>
<gene>
    <name evidence="14" type="ORF">L9S41_04285</name>
</gene>
<dbReference type="InterPro" id="IPR000700">
    <property type="entry name" value="PAS-assoc_C"/>
</dbReference>
<dbReference type="InterPro" id="IPR013767">
    <property type="entry name" value="PAS_fold"/>
</dbReference>
<evidence type="ECO:0000313" key="15">
    <source>
        <dbReference type="Proteomes" id="UP001060414"/>
    </source>
</evidence>
<evidence type="ECO:0000256" key="8">
    <source>
        <dbReference type="ARBA" id="ARBA00023012"/>
    </source>
</evidence>
<evidence type="ECO:0000256" key="3">
    <source>
        <dbReference type="ARBA" id="ARBA00022553"/>
    </source>
</evidence>
<dbReference type="EC" id="2.7.13.3" evidence="2"/>
<dbReference type="PROSITE" id="PS50113">
    <property type="entry name" value="PAC"/>
    <property type="match status" value="1"/>
</dbReference>
<dbReference type="Proteomes" id="UP001060414">
    <property type="component" value="Chromosome"/>
</dbReference>
<keyword evidence="4" id="KW-0808">Transferase</keyword>
<keyword evidence="3" id="KW-0597">Phosphoprotein</keyword>
<dbReference type="Gene3D" id="3.30.565.10">
    <property type="entry name" value="Histidine kinase-like ATPase, C-terminal domain"/>
    <property type="match status" value="1"/>
</dbReference>
<dbReference type="SMART" id="SM00387">
    <property type="entry name" value="HATPase_c"/>
    <property type="match status" value="1"/>
</dbReference>
<evidence type="ECO:0000256" key="10">
    <source>
        <dbReference type="SAM" id="MobiDB-lite"/>
    </source>
</evidence>
<dbReference type="Pfam" id="PF02518">
    <property type="entry name" value="HATPase_c"/>
    <property type="match status" value="1"/>
</dbReference>
<dbReference type="PROSITE" id="PS50109">
    <property type="entry name" value="HIS_KIN"/>
    <property type="match status" value="1"/>
</dbReference>
<dbReference type="InterPro" id="IPR004358">
    <property type="entry name" value="Sig_transdc_His_kin-like_C"/>
</dbReference>
<feature type="domain" description="PAC" evidence="13">
    <location>
        <begin position="166"/>
        <end position="218"/>
    </location>
</feature>
<protein>
    <recommendedName>
        <fullName evidence="2">histidine kinase</fullName>
        <ecNumber evidence="2">2.7.13.3</ecNumber>
    </recommendedName>
</protein>
<feature type="domain" description="Histidine kinase" evidence="11">
    <location>
        <begin position="231"/>
        <end position="442"/>
    </location>
</feature>
<evidence type="ECO:0000256" key="9">
    <source>
        <dbReference type="SAM" id="Coils"/>
    </source>
</evidence>
<dbReference type="InterPro" id="IPR035965">
    <property type="entry name" value="PAS-like_dom_sf"/>
</dbReference>
<evidence type="ECO:0000259" key="11">
    <source>
        <dbReference type="PROSITE" id="PS50109"/>
    </source>
</evidence>
<dbReference type="InterPro" id="IPR036890">
    <property type="entry name" value="HATPase_C_sf"/>
</dbReference>
<dbReference type="PANTHER" id="PTHR43065:SF10">
    <property type="entry name" value="PEROXIDE STRESS-ACTIVATED HISTIDINE KINASE MAK3"/>
    <property type="match status" value="1"/>
</dbReference>
<keyword evidence="7 14" id="KW-0067">ATP-binding</keyword>
<dbReference type="Gene3D" id="1.10.287.130">
    <property type="match status" value="1"/>
</dbReference>
<dbReference type="CDD" id="cd00130">
    <property type="entry name" value="PAS"/>
    <property type="match status" value="1"/>
</dbReference>
<proteinExistence type="predicted"/>
<dbReference type="PRINTS" id="PR00344">
    <property type="entry name" value="BCTRLSENSOR"/>
</dbReference>
<evidence type="ECO:0000256" key="6">
    <source>
        <dbReference type="ARBA" id="ARBA00022777"/>
    </source>
</evidence>
<dbReference type="SUPFAM" id="SSF47384">
    <property type="entry name" value="Homodimeric domain of signal transducing histidine kinase"/>
    <property type="match status" value="1"/>
</dbReference>
<dbReference type="GO" id="GO:0005524">
    <property type="term" value="F:ATP binding"/>
    <property type="evidence" value="ECO:0007669"/>
    <property type="project" value="UniProtKB-KW"/>
</dbReference>
<evidence type="ECO:0000259" key="13">
    <source>
        <dbReference type="PROSITE" id="PS50113"/>
    </source>
</evidence>